<evidence type="ECO:0000256" key="4">
    <source>
        <dbReference type="ARBA" id="ARBA00023125"/>
    </source>
</evidence>
<dbReference type="Proteomes" id="UP001222027">
    <property type="component" value="Unassembled WGS sequence"/>
</dbReference>
<dbReference type="Pfam" id="PF13921">
    <property type="entry name" value="Myb_DNA-bind_6"/>
    <property type="match status" value="1"/>
</dbReference>
<keyword evidence="5" id="KW-0804">Transcription</keyword>
<evidence type="ECO:0000259" key="8">
    <source>
        <dbReference type="PROSITE" id="PS50090"/>
    </source>
</evidence>
<evidence type="ECO:0000313" key="11">
    <source>
        <dbReference type="Proteomes" id="UP001222027"/>
    </source>
</evidence>
<dbReference type="InterPro" id="IPR017930">
    <property type="entry name" value="Myb_dom"/>
</dbReference>
<feature type="domain" description="HTH myb-type" evidence="9">
    <location>
        <begin position="168"/>
        <end position="223"/>
    </location>
</feature>
<dbReference type="GO" id="GO:0005634">
    <property type="term" value="C:nucleus"/>
    <property type="evidence" value="ECO:0007669"/>
    <property type="project" value="UniProtKB-SubCell"/>
</dbReference>
<dbReference type="CDD" id="cd00167">
    <property type="entry name" value="SANT"/>
    <property type="match status" value="3"/>
</dbReference>
<dbReference type="InterPro" id="IPR050560">
    <property type="entry name" value="MYB_TF"/>
</dbReference>
<dbReference type="AlphaFoldDB" id="A0AAV8PR01"/>
<comment type="caution">
    <text evidence="10">The sequence shown here is derived from an EMBL/GenBank/DDBJ whole genome shotgun (WGS) entry which is preliminary data.</text>
</comment>
<dbReference type="PANTHER" id="PTHR45614:SF266">
    <property type="entry name" value="TRANSCRIPTION FACTOR MYB3R-4"/>
    <property type="match status" value="1"/>
</dbReference>
<feature type="domain" description="Myb-like" evidence="8">
    <location>
        <begin position="116"/>
        <end position="167"/>
    </location>
</feature>
<evidence type="ECO:0000256" key="6">
    <source>
        <dbReference type="ARBA" id="ARBA00023242"/>
    </source>
</evidence>
<dbReference type="FunFam" id="1.10.10.60:FF:000324">
    <property type="entry name" value="Transcription factor MYB3R-2"/>
    <property type="match status" value="1"/>
</dbReference>
<keyword evidence="4" id="KW-0238">DNA-binding</keyword>
<gene>
    <name evidence="10" type="ORF">OPV22_026982</name>
</gene>
<feature type="region of interest" description="Disordered" evidence="7">
    <location>
        <begin position="750"/>
        <end position="771"/>
    </location>
</feature>
<dbReference type="PROSITE" id="PS50090">
    <property type="entry name" value="MYB_LIKE"/>
    <property type="match status" value="3"/>
</dbReference>
<accession>A0AAV8PR01</accession>
<dbReference type="GO" id="GO:0000981">
    <property type="term" value="F:DNA-binding transcription factor activity, RNA polymerase II-specific"/>
    <property type="evidence" value="ECO:0007669"/>
    <property type="project" value="TreeGrafter"/>
</dbReference>
<dbReference type="SUPFAM" id="SSF46689">
    <property type="entry name" value="Homeodomain-like"/>
    <property type="match status" value="2"/>
</dbReference>
<dbReference type="FunFam" id="1.10.10.60:FF:000016">
    <property type="entry name" value="Transcriptional activator Myb isoform A"/>
    <property type="match status" value="1"/>
</dbReference>
<dbReference type="Gene3D" id="1.10.10.60">
    <property type="entry name" value="Homeodomain-like"/>
    <property type="match status" value="3"/>
</dbReference>
<feature type="domain" description="HTH myb-type" evidence="9">
    <location>
        <begin position="116"/>
        <end position="167"/>
    </location>
</feature>
<evidence type="ECO:0000313" key="10">
    <source>
        <dbReference type="EMBL" id="KAJ8464430.1"/>
    </source>
</evidence>
<sequence length="1173" mass="129218">MRKRNEWALETNGTDLVSTSATRFLVRTIARSRDPKEEGEAGGDLGPPPATFRFAEAPAPDRVCSIGESMWDKRMASDKGKNSVKGEASSSSAAHEGIGQENQRQRSLNGRTTGPTRRSTKGQWTAEEDAILYKAVERFKGKNWKKIAECFPDRTDVQCLHRWQKVLNPELVKGPWSKEEDEIIIEMVKKFGPKKWSTIAQALPGRIGKQCRERWHNHLNPSINKEPWTQEEEVALIHAHQIYGNKWAELTKFLPGRTDNAIKNHWNSSVKKKLNSYLASGLLSQFKGLPNVETPTQVGNTQKNNDNGLKDRLEVEDSSECSQASTANIGWYQSDGELPNTVSVDDDIKLDGDSNQTEIQGSQLSMCTNEYYASMEEFARAVPEVQCEASTSANLLPEEMSEKVSDRMILDELPNNSLLEVSQKSFELTEASEHYSLCTRNNENASVLWSKFLDLKVPTFILNNDSRYEKQNNLLVCETDCCNNNLYGLDVHQGTIQDCPIEFDTSNIVSLDYFSGTNCQNSFSSEAGGSLGSCSNPIYPVSSSAVPGISYCNNLMAVVPPSYLCPSDENLQRNSTHETREIFVGAQDSEVITCSYDGLAYSSCFSLCPNDSSVPNVCLLEDKGQEIGTPTHTHTEMMVSGTPDANHNITSSDGNPMQTAELQDSGALFYEPPRFPSLEIPFVSCDLIPSVDLQQAYSPLGIRQLMMSSVSCSKPYSLWDSPSHDESPDALLKSAAKSFMCTPSIMKKRQRELSSPMVEQRTDKKPGIEMPCGSLHSSPLSNTENSSMVNLNGAVVPNEISSGYAEGGFTSLDNQRKESVLLDEDKENLCHFSGCATNGNINKEVKPSTDLSDKMASSTMPVSAAAKSDAGSSRRRQASRILVERNANGQGLFSPHGKGHSMNASPGTGAKLLKVHSLRSLNNGQIENSAESLPDVPAFFSPIASENKNLHSVSTKSVKSASLIHPSPLVFEKCSSTIDADIGHLNIFDDTPGIKRGIESPSAWKSPWFVNSLLPGNKISTDMFEDIGYFLSPGDRSYDAIGLMKQLSEHTAAVVSEAQEILRSGNPIKTPHEPKFDKKKFSEENVEPDKELDNHCVPSKIMAEARILDFSGCGTPVKRSENVKAGSTETSDISFMMSLSEFCILISLFCNGQFGSQFWCTFFLHVTLQKWFC</sequence>
<protein>
    <recommendedName>
        <fullName evidence="12">Myb-related protein 3R-1</fullName>
    </recommendedName>
</protein>
<keyword evidence="3" id="KW-0805">Transcription regulation</keyword>
<dbReference type="EMBL" id="JAQQAF010000008">
    <property type="protein sequence ID" value="KAJ8464430.1"/>
    <property type="molecule type" value="Genomic_DNA"/>
</dbReference>
<dbReference type="PANTHER" id="PTHR45614">
    <property type="entry name" value="MYB PROTEIN-RELATED"/>
    <property type="match status" value="1"/>
</dbReference>
<name>A0AAV8PR01_ENSVE</name>
<dbReference type="GO" id="GO:0000978">
    <property type="term" value="F:RNA polymerase II cis-regulatory region sequence-specific DNA binding"/>
    <property type="evidence" value="ECO:0007669"/>
    <property type="project" value="TreeGrafter"/>
</dbReference>
<evidence type="ECO:0008006" key="12">
    <source>
        <dbReference type="Google" id="ProtNLM"/>
    </source>
</evidence>
<keyword evidence="6" id="KW-0539">Nucleus</keyword>
<dbReference type="SMART" id="SM00717">
    <property type="entry name" value="SANT"/>
    <property type="match status" value="3"/>
</dbReference>
<reference evidence="10 11" key="1">
    <citation type="submission" date="2022-12" db="EMBL/GenBank/DDBJ databases">
        <title>Chromosome-scale assembly of the Ensete ventricosum genome.</title>
        <authorList>
            <person name="Dussert Y."/>
            <person name="Stocks J."/>
            <person name="Wendawek A."/>
            <person name="Woldeyes F."/>
            <person name="Nichols R.A."/>
            <person name="Borrell J.S."/>
        </authorList>
    </citation>
    <scope>NUCLEOTIDE SEQUENCE [LARGE SCALE GENOMIC DNA]</scope>
    <source>
        <strain evidence="11">cv. Maze</strain>
        <tissue evidence="10">Seeds</tissue>
    </source>
</reference>
<dbReference type="InterPro" id="IPR001005">
    <property type="entry name" value="SANT/Myb"/>
</dbReference>
<evidence type="ECO:0000256" key="5">
    <source>
        <dbReference type="ARBA" id="ARBA00023163"/>
    </source>
</evidence>
<dbReference type="InterPro" id="IPR009057">
    <property type="entry name" value="Homeodomain-like_sf"/>
</dbReference>
<feature type="domain" description="HTH myb-type" evidence="9">
    <location>
        <begin position="224"/>
        <end position="274"/>
    </location>
</feature>
<feature type="region of interest" description="Disordered" evidence="7">
    <location>
        <begin position="28"/>
        <end position="59"/>
    </location>
</feature>
<evidence type="ECO:0000256" key="7">
    <source>
        <dbReference type="SAM" id="MobiDB-lite"/>
    </source>
</evidence>
<dbReference type="PROSITE" id="PS51294">
    <property type="entry name" value="HTH_MYB"/>
    <property type="match status" value="3"/>
</dbReference>
<keyword evidence="11" id="KW-1185">Reference proteome</keyword>
<feature type="compositionally biased region" description="Polar residues" evidence="7">
    <location>
        <begin position="100"/>
        <end position="123"/>
    </location>
</feature>
<evidence type="ECO:0000256" key="3">
    <source>
        <dbReference type="ARBA" id="ARBA00023015"/>
    </source>
</evidence>
<feature type="domain" description="Myb-like" evidence="8">
    <location>
        <begin position="168"/>
        <end position="219"/>
    </location>
</feature>
<dbReference type="FunFam" id="1.10.10.60:FF:000010">
    <property type="entry name" value="Transcriptional activator Myb isoform A"/>
    <property type="match status" value="1"/>
</dbReference>
<evidence type="ECO:0000256" key="1">
    <source>
        <dbReference type="ARBA" id="ARBA00004123"/>
    </source>
</evidence>
<evidence type="ECO:0000256" key="2">
    <source>
        <dbReference type="ARBA" id="ARBA00022737"/>
    </source>
</evidence>
<proteinExistence type="predicted"/>
<feature type="domain" description="Myb-like" evidence="8">
    <location>
        <begin position="220"/>
        <end position="270"/>
    </location>
</feature>
<dbReference type="Pfam" id="PF00249">
    <property type="entry name" value="Myb_DNA-binding"/>
    <property type="match status" value="1"/>
</dbReference>
<evidence type="ECO:0000259" key="9">
    <source>
        <dbReference type="PROSITE" id="PS51294"/>
    </source>
</evidence>
<comment type="subcellular location">
    <subcellularLocation>
        <location evidence="1">Nucleus</location>
    </subcellularLocation>
</comment>
<organism evidence="10 11">
    <name type="scientific">Ensete ventricosum</name>
    <name type="common">Abyssinian banana</name>
    <name type="synonym">Musa ensete</name>
    <dbReference type="NCBI Taxonomy" id="4639"/>
    <lineage>
        <taxon>Eukaryota</taxon>
        <taxon>Viridiplantae</taxon>
        <taxon>Streptophyta</taxon>
        <taxon>Embryophyta</taxon>
        <taxon>Tracheophyta</taxon>
        <taxon>Spermatophyta</taxon>
        <taxon>Magnoliopsida</taxon>
        <taxon>Liliopsida</taxon>
        <taxon>Zingiberales</taxon>
        <taxon>Musaceae</taxon>
        <taxon>Ensete</taxon>
    </lineage>
</organism>
<feature type="region of interest" description="Disordered" evidence="7">
    <location>
        <begin position="74"/>
        <end position="123"/>
    </location>
</feature>
<feature type="region of interest" description="Disordered" evidence="7">
    <location>
        <begin position="846"/>
        <end position="908"/>
    </location>
</feature>
<keyword evidence="2" id="KW-0677">Repeat</keyword>